<dbReference type="NCBIfam" id="TIGR00675">
    <property type="entry name" value="dcm"/>
    <property type="match status" value="1"/>
</dbReference>
<dbReference type="Gene3D" id="1.10.260.40">
    <property type="entry name" value="lambda repressor-like DNA-binding domains"/>
    <property type="match status" value="1"/>
</dbReference>
<dbReference type="CDD" id="cd00315">
    <property type="entry name" value="Cyt_C5_DNA_methylase"/>
    <property type="match status" value="1"/>
</dbReference>
<dbReference type="Gene3D" id="3.90.120.30">
    <property type="match status" value="1"/>
</dbReference>
<dbReference type="InterPro" id="IPR031303">
    <property type="entry name" value="C5_meth_CS"/>
</dbReference>
<evidence type="ECO:0000313" key="9">
    <source>
        <dbReference type="EMBL" id="MDG4720187.1"/>
    </source>
</evidence>
<dbReference type="InterPro" id="IPR050750">
    <property type="entry name" value="C5-MTase"/>
</dbReference>
<dbReference type="InterPro" id="IPR010982">
    <property type="entry name" value="Lambda_DNA-bd_dom_sf"/>
</dbReference>
<evidence type="ECO:0000256" key="8">
    <source>
        <dbReference type="RuleBase" id="RU000417"/>
    </source>
</evidence>
<dbReference type="SUPFAM" id="SSF47413">
    <property type="entry name" value="lambda repressor-like DNA-binding domains"/>
    <property type="match status" value="1"/>
</dbReference>
<protein>
    <recommendedName>
        <fullName evidence="8">Cytosine-specific methyltransferase</fullName>
        <ecNumber evidence="8">2.1.1.37</ecNumber>
    </recommendedName>
</protein>
<proteinExistence type="inferred from homology"/>
<dbReference type="EC" id="2.1.1.37" evidence="8"/>
<dbReference type="RefSeq" id="WP_114103613.1">
    <property type="nucleotide sequence ID" value="NZ_JARSBO010000007.1"/>
</dbReference>
<dbReference type="PANTHER" id="PTHR46098:SF1">
    <property type="entry name" value="TRNA (CYTOSINE(38)-C(5))-METHYLTRANSFERASE"/>
    <property type="match status" value="1"/>
</dbReference>
<evidence type="ECO:0000256" key="7">
    <source>
        <dbReference type="RuleBase" id="RU000416"/>
    </source>
</evidence>
<dbReference type="EMBL" id="JARSBO010000007">
    <property type="protein sequence ID" value="MDG4720187.1"/>
    <property type="molecule type" value="Genomic_DNA"/>
</dbReference>
<evidence type="ECO:0000256" key="4">
    <source>
        <dbReference type="ARBA" id="ARBA00022747"/>
    </source>
</evidence>
<comment type="similarity">
    <text evidence="6 7">Belongs to the class I-like SAM-binding methyltransferase superfamily. C5-methyltransferase family.</text>
</comment>
<evidence type="ECO:0000256" key="1">
    <source>
        <dbReference type="ARBA" id="ARBA00022603"/>
    </source>
</evidence>
<gene>
    <name evidence="9" type="primary">dcm</name>
    <name evidence="9" type="ORF">P7680_14365</name>
</gene>
<dbReference type="GO" id="GO:0032259">
    <property type="term" value="P:methylation"/>
    <property type="evidence" value="ECO:0007669"/>
    <property type="project" value="UniProtKB-KW"/>
</dbReference>
<dbReference type="Gene3D" id="3.40.50.150">
    <property type="entry name" value="Vaccinia Virus protein VP39"/>
    <property type="match status" value="1"/>
</dbReference>
<dbReference type="PROSITE" id="PS51679">
    <property type="entry name" value="SAM_MT_C5"/>
    <property type="match status" value="1"/>
</dbReference>
<dbReference type="SUPFAM" id="SSF53335">
    <property type="entry name" value="S-adenosyl-L-methionine-dependent methyltransferases"/>
    <property type="match status" value="1"/>
</dbReference>
<evidence type="ECO:0000256" key="2">
    <source>
        <dbReference type="ARBA" id="ARBA00022679"/>
    </source>
</evidence>
<sequence>MEAGFHALRTANGWSLDDAAAWFGVSRQTVEQWDSGKSIPERGCLQDLESTLIYKKNFNRDQSMSDFTFIDLFAGIGGVRRGFEAAGGKCVFTSEWDTYAQKTYRENFPNDNHQIAGDITQIKAEEIPAHDVLLAGFPCQPFSIAGVSKKNALGRAHGFMDKAQGTLFFDVLRILKHHKPAAFMLENVKNLKSHNKGDTFNTIMGALRDELGYHVQARVVDGKGYVPQHRERIFIVGFRKDVGFDFDACKFADAASGPVIGTILHAPDEEPEHQFTLQPEDAQANVSSVVNPKYTLSDKLWKYLFDYAAKHKAKGNGFGFGLCGPDDKARTLSARYYKDGSEILIDQGEGRNPRRLTPRECARLMGFDDDTFTMKIPVSDTRAYKQFGNSVVVPVIKEIARQMKPYVLKSMRAEGAVVVNEESVAAE</sequence>
<dbReference type="PROSITE" id="PS00094">
    <property type="entry name" value="C5_MTASE_1"/>
    <property type="match status" value="1"/>
</dbReference>
<evidence type="ECO:0000256" key="3">
    <source>
        <dbReference type="ARBA" id="ARBA00022691"/>
    </source>
</evidence>
<dbReference type="InterPro" id="IPR001525">
    <property type="entry name" value="C5_MeTfrase"/>
</dbReference>
<evidence type="ECO:0000256" key="6">
    <source>
        <dbReference type="PROSITE-ProRule" id="PRU01016"/>
    </source>
</evidence>
<reference evidence="9 10" key="1">
    <citation type="submission" date="2023-03" db="EMBL/GenBank/DDBJ databases">
        <title>Strain FZY0004 represents a novel species in the genus Thalassospira isolated from seawater.</title>
        <authorList>
            <person name="Fu Z.-Y."/>
        </authorList>
    </citation>
    <scope>NUCLEOTIDE SEQUENCE [LARGE SCALE GENOMIC DNA]</scope>
    <source>
        <strain evidence="9 10">FZY0004</strain>
    </source>
</reference>
<keyword evidence="10" id="KW-1185">Reference proteome</keyword>
<keyword evidence="3 6" id="KW-0949">S-adenosyl-L-methionine</keyword>
<evidence type="ECO:0000256" key="5">
    <source>
        <dbReference type="ARBA" id="ARBA00047422"/>
    </source>
</evidence>
<keyword evidence="1 6" id="KW-0489">Methyltransferase</keyword>
<feature type="active site" evidence="6">
    <location>
        <position position="139"/>
    </location>
</feature>
<name>A0ABT6GDM0_9PROT</name>
<dbReference type="GO" id="GO:0003886">
    <property type="term" value="F:DNA (cytosine-5-)-methyltransferase activity"/>
    <property type="evidence" value="ECO:0007669"/>
    <property type="project" value="UniProtKB-EC"/>
</dbReference>
<evidence type="ECO:0000313" key="10">
    <source>
        <dbReference type="Proteomes" id="UP001529180"/>
    </source>
</evidence>
<dbReference type="PRINTS" id="PR00105">
    <property type="entry name" value="C5METTRFRASE"/>
</dbReference>
<keyword evidence="4" id="KW-0680">Restriction system</keyword>
<dbReference type="Proteomes" id="UP001529180">
    <property type="component" value="Unassembled WGS sequence"/>
</dbReference>
<dbReference type="PANTHER" id="PTHR46098">
    <property type="entry name" value="TRNA (CYTOSINE(38)-C(5))-METHYLTRANSFERASE"/>
    <property type="match status" value="1"/>
</dbReference>
<accession>A0ABT6GDM0</accession>
<dbReference type="PROSITE" id="PS00095">
    <property type="entry name" value="C5_MTASE_2"/>
    <property type="match status" value="1"/>
</dbReference>
<dbReference type="CDD" id="cd00093">
    <property type="entry name" value="HTH_XRE"/>
    <property type="match status" value="1"/>
</dbReference>
<comment type="catalytic activity">
    <reaction evidence="5 8">
        <text>a 2'-deoxycytidine in DNA + S-adenosyl-L-methionine = a 5-methyl-2'-deoxycytidine in DNA + S-adenosyl-L-homocysteine + H(+)</text>
        <dbReference type="Rhea" id="RHEA:13681"/>
        <dbReference type="Rhea" id="RHEA-COMP:11369"/>
        <dbReference type="Rhea" id="RHEA-COMP:11370"/>
        <dbReference type="ChEBI" id="CHEBI:15378"/>
        <dbReference type="ChEBI" id="CHEBI:57856"/>
        <dbReference type="ChEBI" id="CHEBI:59789"/>
        <dbReference type="ChEBI" id="CHEBI:85452"/>
        <dbReference type="ChEBI" id="CHEBI:85454"/>
        <dbReference type="EC" id="2.1.1.37"/>
    </reaction>
</comment>
<dbReference type="InterPro" id="IPR018117">
    <property type="entry name" value="C5_DNA_meth_AS"/>
</dbReference>
<dbReference type="Pfam" id="PF00145">
    <property type="entry name" value="DNA_methylase"/>
    <property type="match status" value="1"/>
</dbReference>
<dbReference type="InterPro" id="IPR001387">
    <property type="entry name" value="Cro/C1-type_HTH"/>
</dbReference>
<comment type="caution">
    <text evidence="9">The sequence shown here is derived from an EMBL/GenBank/DDBJ whole genome shotgun (WGS) entry which is preliminary data.</text>
</comment>
<keyword evidence="2 6" id="KW-0808">Transferase</keyword>
<dbReference type="InterPro" id="IPR029063">
    <property type="entry name" value="SAM-dependent_MTases_sf"/>
</dbReference>
<organism evidence="9 10">
    <name type="scientific">Thalassospira aquimaris</name>
    <dbReference type="NCBI Taxonomy" id="3037796"/>
    <lineage>
        <taxon>Bacteria</taxon>
        <taxon>Pseudomonadati</taxon>
        <taxon>Pseudomonadota</taxon>
        <taxon>Alphaproteobacteria</taxon>
        <taxon>Rhodospirillales</taxon>
        <taxon>Thalassospiraceae</taxon>
        <taxon>Thalassospira</taxon>
    </lineage>
</organism>